<dbReference type="InterPro" id="IPR020846">
    <property type="entry name" value="MFS_dom"/>
</dbReference>
<proteinExistence type="inferred from homology"/>
<evidence type="ECO:0000256" key="4">
    <source>
        <dbReference type="ARBA" id="ARBA00022989"/>
    </source>
</evidence>
<dbReference type="GO" id="GO:0016020">
    <property type="term" value="C:membrane"/>
    <property type="evidence" value="ECO:0007669"/>
    <property type="project" value="UniProtKB-SubCell"/>
</dbReference>
<dbReference type="AlphaFoldDB" id="A0AAI8VJT1"/>
<organism evidence="10 11">
    <name type="scientific">Anthostomella pinea</name>
    <dbReference type="NCBI Taxonomy" id="933095"/>
    <lineage>
        <taxon>Eukaryota</taxon>
        <taxon>Fungi</taxon>
        <taxon>Dikarya</taxon>
        <taxon>Ascomycota</taxon>
        <taxon>Pezizomycotina</taxon>
        <taxon>Sordariomycetes</taxon>
        <taxon>Xylariomycetidae</taxon>
        <taxon>Xylariales</taxon>
        <taxon>Xylariaceae</taxon>
        <taxon>Anthostomella</taxon>
    </lineage>
</organism>
<evidence type="ECO:0000313" key="11">
    <source>
        <dbReference type="Proteomes" id="UP001295740"/>
    </source>
</evidence>
<evidence type="ECO:0000256" key="2">
    <source>
        <dbReference type="ARBA" id="ARBA00022448"/>
    </source>
</evidence>
<feature type="transmembrane region" description="Helical" evidence="8">
    <location>
        <begin position="397"/>
        <end position="419"/>
    </location>
</feature>
<dbReference type="EMBL" id="CAUWAG010000007">
    <property type="protein sequence ID" value="CAJ2505846.1"/>
    <property type="molecule type" value="Genomic_DNA"/>
</dbReference>
<dbReference type="Pfam" id="PF07690">
    <property type="entry name" value="MFS_1"/>
    <property type="match status" value="1"/>
</dbReference>
<feature type="transmembrane region" description="Helical" evidence="8">
    <location>
        <begin position="373"/>
        <end position="391"/>
    </location>
</feature>
<evidence type="ECO:0000256" key="8">
    <source>
        <dbReference type="SAM" id="Phobius"/>
    </source>
</evidence>
<feature type="transmembrane region" description="Helical" evidence="8">
    <location>
        <begin position="465"/>
        <end position="485"/>
    </location>
</feature>
<feature type="transmembrane region" description="Helical" evidence="8">
    <location>
        <begin position="127"/>
        <end position="146"/>
    </location>
</feature>
<dbReference type="PANTHER" id="PTHR43791:SF39">
    <property type="entry name" value="TRANSPORTER LIZ1_SEO1, PUTATIVE (AFU_ORTHOLOGUE AFUA_3G00980)-RELATED"/>
    <property type="match status" value="1"/>
</dbReference>
<keyword evidence="2" id="KW-0813">Transport</keyword>
<keyword evidence="5 8" id="KW-0472">Membrane</keyword>
<reference evidence="10" key="1">
    <citation type="submission" date="2023-10" db="EMBL/GenBank/DDBJ databases">
        <authorList>
            <person name="Hackl T."/>
        </authorList>
    </citation>
    <scope>NUCLEOTIDE SEQUENCE</scope>
</reference>
<dbReference type="FunFam" id="1.20.1250.20:FF:000065">
    <property type="entry name" value="Putative MFS pantothenate transporter"/>
    <property type="match status" value="1"/>
</dbReference>
<evidence type="ECO:0000256" key="3">
    <source>
        <dbReference type="ARBA" id="ARBA00022692"/>
    </source>
</evidence>
<comment type="caution">
    <text evidence="10">The sequence shown here is derived from an EMBL/GenBank/DDBJ whole genome shotgun (WGS) entry which is preliminary data.</text>
</comment>
<evidence type="ECO:0000256" key="6">
    <source>
        <dbReference type="ARBA" id="ARBA00037968"/>
    </source>
</evidence>
<dbReference type="Proteomes" id="UP001295740">
    <property type="component" value="Unassembled WGS sequence"/>
</dbReference>
<dbReference type="InterPro" id="IPR036259">
    <property type="entry name" value="MFS_trans_sf"/>
</dbReference>
<evidence type="ECO:0000313" key="10">
    <source>
        <dbReference type="EMBL" id="CAJ2505846.1"/>
    </source>
</evidence>
<feature type="region of interest" description="Disordered" evidence="7">
    <location>
        <begin position="1"/>
        <end position="31"/>
    </location>
</feature>
<feature type="compositionally biased region" description="Basic and acidic residues" evidence="7">
    <location>
        <begin position="1"/>
        <end position="15"/>
    </location>
</feature>
<comment type="subcellular location">
    <subcellularLocation>
        <location evidence="1">Membrane</location>
        <topology evidence="1">Multi-pass membrane protein</topology>
    </subcellularLocation>
</comment>
<keyword evidence="3 8" id="KW-0812">Transmembrane</keyword>
<feature type="transmembrane region" description="Helical" evidence="8">
    <location>
        <begin position="343"/>
        <end position="361"/>
    </location>
</feature>
<dbReference type="InterPro" id="IPR011701">
    <property type="entry name" value="MFS"/>
</dbReference>
<dbReference type="GO" id="GO:0022857">
    <property type="term" value="F:transmembrane transporter activity"/>
    <property type="evidence" value="ECO:0007669"/>
    <property type="project" value="InterPro"/>
</dbReference>
<keyword evidence="4 8" id="KW-1133">Transmembrane helix</keyword>
<name>A0AAI8VJT1_9PEZI</name>
<feature type="transmembrane region" description="Helical" evidence="8">
    <location>
        <begin position="431"/>
        <end position="453"/>
    </location>
</feature>
<feature type="transmembrane region" description="Helical" evidence="8">
    <location>
        <begin position="158"/>
        <end position="179"/>
    </location>
</feature>
<feature type="domain" description="Major facilitator superfamily (MFS) profile" evidence="9">
    <location>
        <begin position="62"/>
        <end position="493"/>
    </location>
</feature>
<evidence type="ECO:0000256" key="7">
    <source>
        <dbReference type="SAM" id="MobiDB-lite"/>
    </source>
</evidence>
<sequence>MEPDVEKVPTGDKADPSVNLSPVDYTPPPKRPLKHRIGAVIWDSLDKTPEERKFIAKIDWWIMSYCCVAYFVKYLDQTNVSNAYVSGMKEDLVMAGNDLNLLTTFWTVGYIVGQVPSQLMLTKVRPSIWLPSLEIAWSLFVIGMAGAKNTSTLCALRFFVGLLEASAYPGIMTLLGNWYTPMELGKRSCIFQASSSAAQMFSGYLQAALYSGMDGRAGLRAWRWLFVFDGKSTPPEALQDGRGIIGIPIAMYGYWAIPDAPTDSKARWLKGEDRDRAIGRMESCGREPMKKLTWKIIREIATSWPVYLFCSIFIAHVLGIRIYSYMNLWLKATHQYTTEEINIIPTAGYGAQIVSTIIYAWTSDAIQSRWEIIIVACLIAMAGNIILSVYPEHNTSAMMAGWMLTFLETGAGGLIITWINEICSHSAEHRAMIIGVVETAAYTFNAWVPLLIYNTGEAPHFSIGYEMAAMFFAIEIVLTLAILYCSKKWPQGRKGEVAGTPGEPDAGM</sequence>
<dbReference type="PANTHER" id="PTHR43791">
    <property type="entry name" value="PERMEASE-RELATED"/>
    <property type="match status" value="1"/>
</dbReference>
<feature type="transmembrane region" description="Helical" evidence="8">
    <location>
        <begin position="304"/>
        <end position="323"/>
    </location>
</feature>
<dbReference type="SUPFAM" id="SSF103473">
    <property type="entry name" value="MFS general substrate transporter"/>
    <property type="match status" value="1"/>
</dbReference>
<accession>A0AAI8VJT1</accession>
<evidence type="ECO:0000256" key="1">
    <source>
        <dbReference type="ARBA" id="ARBA00004141"/>
    </source>
</evidence>
<evidence type="ECO:0000259" key="9">
    <source>
        <dbReference type="PROSITE" id="PS50850"/>
    </source>
</evidence>
<comment type="similarity">
    <text evidence="6">Belongs to the major facilitator superfamily. Allantoate permease family.</text>
</comment>
<dbReference type="Gene3D" id="1.20.1250.20">
    <property type="entry name" value="MFS general substrate transporter like domains"/>
    <property type="match status" value="2"/>
</dbReference>
<keyword evidence="11" id="KW-1185">Reference proteome</keyword>
<dbReference type="PROSITE" id="PS50850">
    <property type="entry name" value="MFS"/>
    <property type="match status" value="1"/>
</dbReference>
<gene>
    <name evidence="10" type="ORF">KHLLAP_LOCUS6314</name>
</gene>
<evidence type="ECO:0000256" key="5">
    <source>
        <dbReference type="ARBA" id="ARBA00023136"/>
    </source>
</evidence>
<protein>
    <submittedName>
        <fullName evidence="10">Uu.00g132400.m01.CDS01</fullName>
    </submittedName>
</protein>